<protein>
    <recommendedName>
        <fullName evidence="4">Permuted papain-like amidase YaeF/Yiix C92 family enzyme</fullName>
    </recommendedName>
</protein>
<dbReference type="SUPFAM" id="SSF54001">
    <property type="entry name" value="Cysteine proteinases"/>
    <property type="match status" value="1"/>
</dbReference>
<feature type="signal peptide" evidence="1">
    <location>
        <begin position="1"/>
        <end position="26"/>
    </location>
</feature>
<proteinExistence type="predicted"/>
<evidence type="ECO:0000313" key="2">
    <source>
        <dbReference type="EMBL" id="RXQ93958.1"/>
    </source>
</evidence>
<dbReference type="OrthoDB" id="195541at2"/>
<dbReference type="Pfam" id="PF05708">
    <property type="entry name" value="Peptidase_C92"/>
    <property type="match status" value="1"/>
</dbReference>
<dbReference type="InterPro" id="IPR038765">
    <property type="entry name" value="Papain-like_cys_pep_sf"/>
</dbReference>
<dbReference type="Proteomes" id="UP000289703">
    <property type="component" value="Unassembled WGS sequence"/>
</dbReference>
<name>A0A4Q1JKT2_9BACT</name>
<dbReference type="AlphaFoldDB" id="A0A4Q1JKT2"/>
<gene>
    <name evidence="2" type="ORF">EO244_10300</name>
</gene>
<sequence>MKFNTIPRFSFLFLSIFLFSCGSRNASETFKLQTGDLLFQDLDGSSLSDAIEEVTAEEKAMSFSHVGIIVPDENQDLVVLEAIGEAVQLTSLDSFLTRSLNADRMPKVRVARLKKRHQARMGEAVTYGKSLLGLPYDSIYLMSDSSYYCSELIYDMFKHSGDGSEIFKLKPMTFKDPKTGKFHPVWLDYYKKLGVEIPEGEPGCNPNGMSESKEIDWVFDYSK</sequence>
<organism evidence="2 3">
    <name type="scientific">Ancylomarina salipaludis</name>
    <dbReference type="NCBI Taxonomy" id="2501299"/>
    <lineage>
        <taxon>Bacteria</taxon>
        <taxon>Pseudomonadati</taxon>
        <taxon>Bacteroidota</taxon>
        <taxon>Bacteroidia</taxon>
        <taxon>Marinilabiliales</taxon>
        <taxon>Marinifilaceae</taxon>
        <taxon>Ancylomarina</taxon>
    </lineage>
</organism>
<dbReference type="EMBL" id="SAXA01000008">
    <property type="protein sequence ID" value="RXQ93958.1"/>
    <property type="molecule type" value="Genomic_DNA"/>
</dbReference>
<evidence type="ECO:0008006" key="4">
    <source>
        <dbReference type="Google" id="ProtNLM"/>
    </source>
</evidence>
<comment type="caution">
    <text evidence="2">The sequence shown here is derived from an EMBL/GenBank/DDBJ whole genome shotgun (WGS) entry which is preliminary data.</text>
</comment>
<accession>A0A4Q1JKT2</accession>
<feature type="chain" id="PRO_5020317047" description="Permuted papain-like amidase YaeF/Yiix C92 family enzyme" evidence="1">
    <location>
        <begin position="27"/>
        <end position="223"/>
    </location>
</feature>
<dbReference type="RefSeq" id="WP_129254591.1">
    <property type="nucleotide sequence ID" value="NZ_SAXA01000008.1"/>
</dbReference>
<dbReference type="Gene3D" id="3.90.1720.10">
    <property type="entry name" value="endopeptidase domain like (from Nostoc punctiforme)"/>
    <property type="match status" value="1"/>
</dbReference>
<keyword evidence="3" id="KW-1185">Reference proteome</keyword>
<dbReference type="PROSITE" id="PS51257">
    <property type="entry name" value="PROKAR_LIPOPROTEIN"/>
    <property type="match status" value="1"/>
</dbReference>
<evidence type="ECO:0000313" key="3">
    <source>
        <dbReference type="Proteomes" id="UP000289703"/>
    </source>
</evidence>
<dbReference type="InterPro" id="IPR024453">
    <property type="entry name" value="Peptidase_C92"/>
</dbReference>
<evidence type="ECO:0000256" key="1">
    <source>
        <dbReference type="SAM" id="SignalP"/>
    </source>
</evidence>
<reference evidence="2 3" key="1">
    <citation type="submission" date="2019-01" db="EMBL/GenBank/DDBJ databases">
        <title>Ancylomarina salipaludis sp. nov., isolated from a salt marsh.</title>
        <authorList>
            <person name="Yoon J.-H."/>
        </authorList>
    </citation>
    <scope>NUCLEOTIDE SEQUENCE [LARGE SCALE GENOMIC DNA]</scope>
    <source>
        <strain evidence="2 3">SHSM-M15</strain>
    </source>
</reference>
<keyword evidence="1" id="KW-0732">Signal</keyword>